<feature type="transmembrane region" description="Helical" evidence="8">
    <location>
        <begin position="103"/>
        <end position="122"/>
    </location>
</feature>
<evidence type="ECO:0000256" key="6">
    <source>
        <dbReference type="ARBA" id="ARBA00023136"/>
    </source>
</evidence>
<proteinExistence type="predicted"/>
<evidence type="ECO:0000256" key="3">
    <source>
        <dbReference type="ARBA" id="ARBA00022475"/>
    </source>
</evidence>
<comment type="subcellular location">
    <subcellularLocation>
        <location evidence="1">Cell membrane</location>
        <topology evidence="1">Multi-pass membrane protein</topology>
    </subcellularLocation>
</comment>
<name>A0AAW6Y8P1_NEISU</name>
<evidence type="ECO:0000313" key="9">
    <source>
        <dbReference type="EMBL" id="MDK7242423.1"/>
    </source>
</evidence>
<reference evidence="9" key="1">
    <citation type="submission" date="2023-05" db="EMBL/GenBank/DDBJ databases">
        <title>Cataloging the Phylogenetic Diversity of Human Bladder Bacteria.</title>
        <authorList>
            <person name="Du J."/>
        </authorList>
    </citation>
    <scope>NUCLEOTIDE SEQUENCE</scope>
    <source>
        <strain evidence="9">UMB1050</strain>
    </source>
</reference>
<keyword evidence="3" id="KW-1003">Cell membrane</keyword>
<dbReference type="AlphaFoldDB" id="A0AAW6Y8P1"/>
<gene>
    <name evidence="9" type="ORF">QP451_05125</name>
</gene>
<evidence type="ECO:0000256" key="4">
    <source>
        <dbReference type="ARBA" id="ARBA00022692"/>
    </source>
</evidence>
<keyword evidence="4 8" id="KW-0812">Transmembrane</keyword>
<dbReference type="InterPro" id="IPR006726">
    <property type="entry name" value="PHBA_efflux_AaeB/fusaric-R"/>
</dbReference>
<feature type="transmembrane region" description="Helical" evidence="8">
    <location>
        <begin position="79"/>
        <end position="97"/>
    </location>
</feature>
<evidence type="ECO:0000256" key="1">
    <source>
        <dbReference type="ARBA" id="ARBA00004651"/>
    </source>
</evidence>
<organism evidence="9 10">
    <name type="scientific">Neisseria subflava</name>
    <dbReference type="NCBI Taxonomy" id="28449"/>
    <lineage>
        <taxon>Bacteria</taxon>
        <taxon>Pseudomonadati</taxon>
        <taxon>Pseudomonadota</taxon>
        <taxon>Betaproteobacteria</taxon>
        <taxon>Neisseriales</taxon>
        <taxon>Neisseriaceae</taxon>
        <taxon>Neisseria</taxon>
    </lineage>
</organism>
<evidence type="ECO:0000256" key="7">
    <source>
        <dbReference type="SAM" id="MobiDB-lite"/>
    </source>
</evidence>
<evidence type="ECO:0000256" key="2">
    <source>
        <dbReference type="ARBA" id="ARBA00022448"/>
    </source>
</evidence>
<dbReference type="Proteomes" id="UP001236303">
    <property type="component" value="Unassembled WGS sequence"/>
</dbReference>
<dbReference type="GO" id="GO:0005886">
    <property type="term" value="C:plasma membrane"/>
    <property type="evidence" value="ECO:0007669"/>
    <property type="project" value="UniProtKB-SubCell"/>
</dbReference>
<dbReference type="Pfam" id="PF04632">
    <property type="entry name" value="FUSC"/>
    <property type="match status" value="1"/>
</dbReference>
<feature type="transmembrane region" description="Helical" evidence="8">
    <location>
        <begin position="154"/>
        <end position="173"/>
    </location>
</feature>
<evidence type="ECO:0000256" key="5">
    <source>
        <dbReference type="ARBA" id="ARBA00022989"/>
    </source>
</evidence>
<keyword evidence="5 8" id="KW-1133">Transmembrane helix</keyword>
<comment type="caution">
    <text evidence="9">The sequence shown here is derived from an EMBL/GenBank/DDBJ whole genome shotgun (WGS) entry which is preliminary data.</text>
</comment>
<feature type="region of interest" description="Disordered" evidence="7">
    <location>
        <begin position="380"/>
        <end position="406"/>
    </location>
</feature>
<dbReference type="PANTHER" id="PTHR30509">
    <property type="entry name" value="P-HYDROXYBENZOIC ACID EFFLUX PUMP SUBUNIT-RELATED"/>
    <property type="match status" value="1"/>
</dbReference>
<evidence type="ECO:0000313" key="10">
    <source>
        <dbReference type="Proteomes" id="UP001236303"/>
    </source>
</evidence>
<dbReference type="PANTHER" id="PTHR30509:SF9">
    <property type="entry name" value="MULTIDRUG RESISTANCE PROTEIN MDTO"/>
    <property type="match status" value="1"/>
</dbReference>
<accession>A0AAW6Y8P1</accession>
<keyword evidence="6 8" id="KW-0472">Membrane</keyword>
<dbReference type="EMBL" id="JASOPA010000003">
    <property type="protein sequence ID" value="MDK7242423.1"/>
    <property type="molecule type" value="Genomic_DNA"/>
</dbReference>
<sequence>MPAQSERLHFSERWLNAYERYRYRRHIHAFRLGLAIVFSTLLAKVFHLQHGEWIGMTVFVVLGMLQFQGAIYSKAVERMLGTAIGLGVGLAVLWLNQHYLQDGVFFYLIIGAASAVAGWSAVGKNGYVAMLAGLTMCMLIGDSSHHWLDSGLMRAMNVLIGAAIAIAAAKLLPLRSTLMWRFMLADNLTDCAKMIAEISNGKRMTRERLEQNMIKMRKINARMVKSRSHLAATSGESHISNNMMEAMQHAHRKIVNTTELLLTTAAKLRAPTLNESEIRLLDRHFNQLQRELRLTVRLIKGHYARRIRIDTSLNTELSKPAARLHYDWQGFLWLSTNMRNEIAALVILLQRSRNKWLDKKELQRLKEYLRNDTDPEQRYRSGATIGRLKNTNSQNKSELAADDIST</sequence>
<protein>
    <submittedName>
        <fullName evidence="9">FUSC family protein</fullName>
    </submittedName>
</protein>
<dbReference type="GO" id="GO:0022857">
    <property type="term" value="F:transmembrane transporter activity"/>
    <property type="evidence" value="ECO:0007669"/>
    <property type="project" value="InterPro"/>
</dbReference>
<keyword evidence="2" id="KW-0813">Transport</keyword>
<feature type="transmembrane region" description="Helical" evidence="8">
    <location>
        <begin position="129"/>
        <end position="148"/>
    </location>
</feature>
<feature type="transmembrane region" description="Helical" evidence="8">
    <location>
        <begin position="29"/>
        <end position="47"/>
    </location>
</feature>
<evidence type="ECO:0000256" key="8">
    <source>
        <dbReference type="SAM" id="Phobius"/>
    </source>
</evidence>